<dbReference type="SUPFAM" id="SSF81901">
    <property type="entry name" value="HCP-like"/>
    <property type="match status" value="1"/>
</dbReference>
<dbReference type="AlphaFoldDB" id="A0A4S2N8F6"/>
<dbReference type="Gene3D" id="1.25.40.10">
    <property type="entry name" value="Tetratricopeptide repeat domain"/>
    <property type="match status" value="1"/>
</dbReference>
<proteinExistence type="predicted"/>
<sequence>MSFPPPLRRPPVPRLIRLSSLHPSTPLRPCLPLYAPERATVVLPSNRRHYVVKRSRAVPSLRTSQRSAPRVNPNATPSDLLPVSYILSALSAGFIPPRLTVTSVHNLLTSYSTIALPYTPSQHLASTVLRAHPELHPHDLYQIGLLLGKAIAGSEEHAFERQHAARHFMASSMLVGDRTSANFLFESFQRDELPKEDGGRKGSYRQKWETEAVNHVKSHAKTILKDLGLLSPTAGPLLRAVDVNAVDLTPALEAEKKRSADPVWETQARWKSPATDSNLDTTEKDTKFKNKERDLMESLGITLFNFAWILESRAFTPAQPPGVNKLYALAGRFGHGRAWAHLGNLRLEKGDTEGAKAAWKLGCECDDHISFYRLSTVLEPSQTFNDHEECLLTAAASGIIPAAHNLGYLYSQIRKGKNADLESALDWYRVAGVEGGSRISIIAGIRLLLDAGETVEAREWLNMMDVRHPPELLEIFGSESVCDDFVLNYIVREHSFRPFLFDASGTSFHEDGEDLDDPTPNTEAAGRERVPMVKGRVLEKTKKSVIVEQPKPEKKKVKLTREQILEKKIRKLLRG</sequence>
<evidence type="ECO:0000256" key="1">
    <source>
        <dbReference type="SAM" id="MobiDB-lite"/>
    </source>
</evidence>
<reference evidence="2 3" key="1">
    <citation type="submission" date="2019-04" db="EMBL/GenBank/DDBJ databases">
        <title>Comparative genomics and transcriptomics to analyze fruiting body development in filamentous ascomycetes.</title>
        <authorList>
            <consortium name="DOE Joint Genome Institute"/>
            <person name="Lutkenhaus R."/>
            <person name="Traeger S."/>
            <person name="Breuer J."/>
            <person name="Kuo A."/>
            <person name="Lipzen A."/>
            <person name="Pangilinan J."/>
            <person name="Dilworth D."/>
            <person name="Sandor L."/>
            <person name="Poggeler S."/>
            <person name="Barry K."/>
            <person name="Grigoriev I.V."/>
            <person name="Nowrousian M."/>
        </authorList>
    </citation>
    <scope>NUCLEOTIDE SEQUENCE [LARGE SCALE GENOMIC DNA]</scope>
    <source>
        <strain evidence="2 3">CBS 389.68</strain>
    </source>
</reference>
<name>A0A4S2N8F6_9PEZI</name>
<evidence type="ECO:0008006" key="4">
    <source>
        <dbReference type="Google" id="ProtNLM"/>
    </source>
</evidence>
<dbReference type="InParanoid" id="A0A4S2N8F6"/>
<evidence type="ECO:0000313" key="3">
    <source>
        <dbReference type="Proteomes" id="UP000298138"/>
    </source>
</evidence>
<keyword evidence="3" id="KW-1185">Reference proteome</keyword>
<evidence type="ECO:0000313" key="2">
    <source>
        <dbReference type="EMBL" id="TGZ85631.1"/>
    </source>
</evidence>
<dbReference type="Proteomes" id="UP000298138">
    <property type="component" value="Unassembled WGS sequence"/>
</dbReference>
<dbReference type="InterPro" id="IPR011990">
    <property type="entry name" value="TPR-like_helical_dom_sf"/>
</dbReference>
<dbReference type="EMBL" id="ML220112">
    <property type="protein sequence ID" value="TGZ85631.1"/>
    <property type="molecule type" value="Genomic_DNA"/>
</dbReference>
<feature type="region of interest" description="Disordered" evidence="1">
    <location>
        <begin position="256"/>
        <end position="282"/>
    </location>
</feature>
<gene>
    <name evidence="2" type="ORF">EX30DRAFT_392963</name>
</gene>
<protein>
    <recommendedName>
        <fullName evidence="4">HCP-like protein</fullName>
    </recommendedName>
</protein>
<accession>A0A4S2N8F6</accession>
<organism evidence="2 3">
    <name type="scientific">Ascodesmis nigricans</name>
    <dbReference type="NCBI Taxonomy" id="341454"/>
    <lineage>
        <taxon>Eukaryota</taxon>
        <taxon>Fungi</taxon>
        <taxon>Dikarya</taxon>
        <taxon>Ascomycota</taxon>
        <taxon>Pezizomycotina</taxon>
        <taxon>Pezizomycetes</taxon>
        <taxon>Pezizales</taxon>
        <taxon>Ascodesmidaceae</taxon>
        <taxon>Ascodesmis</taxon>
    </lineage>
</organism>